<dbReference type="PANTHER" id="PTHR30204">
    <property type="entry name" value="REDOX-CYCLING DRUG-SENSING TRANSCRIPTIONAL ACTIVATOR SOXR"/>
    <property type="match status" value="1"/>
</dbReference>
<dbReference type="SUPFAM" id="SSF46955">
    <property type="entry name" value="Putative DNA-binding domain"/>
    <property type="match status" value="1"/>
</dbReference>
<dbReference type="Gene3D" id="3.20.80.10">
    <property type="entry name" value="Regulatory factor, effector binding domain"/>
    <property type="match status" value="1"/>
</dbReference>
<dbReference type="PROSITE" id="PS50937">
    <property type="entry name" value="HTH_MERR_2"/>
    <property type="match status" value="1"/>
</dbReference>
<reference evidence="4" key="1">
    <citation type="thesis" date="2015" institute="Rutgers" country="The State University of New Jersey, 14 College Farm Rd., New Brunswick, NJ, USA">
        <title>Ammonia toxicity in bacteria and its implications for treatment of and resource recovery from highly nitrogenous organic wastes.</title>
        <authorList>
            <person name="Luther A.K."/>
        </authorList>
    </citation>
    <scope>NUCLEOTIDE SEQUENCE</scope>
    <source>
        <strain evidence="4">RT-10B</strain>
    </source>
</reference>
<dbReference type="InterPro" id="IPR047057">
    <property type="entry name" value="MerR_fam"/>
</dbReference>
<comment type="caution">
    <text evidence="4">The sequence shown here is derived from an EMBL/GenBank/DDBJ whole genome shotgun (WGS) entry which is preliminary data.</text>
</comment>
<dbReference type="InterPro" id="IPR009061">
    <property type="entry name" value="DNA-bd_dom_put_sf"/>
</dbReference>
<dbReference type="EMBL" id="JYGE01000002">
    <property type="protein sequence ID" value="PSJ32173.1"/>
    <property type="molecule type" value="Genomic_DNA"/>
</dbReference>
<name>A0A2P7Q2H4_9FIRM</name>
<proteinExistence type="predicted"/>
<dbReference type="GO" id="GO:0003677">
    <property type="term" value="F:DNA binding"/>
    <property type="evidence" value="ECO:0007669"/>
    <property type="project" value="UniProtKB-KW"/>
</dbReference>
<gene>
    <name evidence="4" type="ORF">UF10_02010</name>
</gene>
<dbReference type="GO" id="GO:0003700">
    <property type="term" value="F:DNA-binding transcription factor activity"/>
    <property type="evidence" value="ECO:0007669"/>
    <property type="project" value="InterPro"/>
</dbReference>
<dbReference type="AlphaFoldDB" id="A0A2P7Q2H4"/>
<dbReference type="PROSITE" id="PS00552">
    <property type="entry name" value="HTH_MERR_1"/>
    <property type="match status" value="1"/>
</dbReference>
<evidence type="ECO:0000256" key="1">
    <source>
        <dbReference type="ARBA" id="ARBA00023125"/>
    </source>
</evidence>
<dbReference type="Proteomes" id="UP000241434">
    <property type="component" value="Unassembled WGS sequence"/>
</dbReference>
<accession>A0A2P7Q2H4</accession>
<evidence type="ECO:0000313" key="5">
    <source>
        <dbReference type="Proteomes" id="UP000241434"/>
    </source>
</evidence>
<organism evidence="4 5">
    <name type="scientific">Peptostreptococcus russellii</name>
    <dbReference type="NCBI Taxonomy" id="215200"/>
    <lineage>
        <taxon>Bacteria</taxon>
        <taxon>Bacillati</taxon>
        <taxon>Bacillota</taxon>
        <taxon>Clostridia</taxon>
        <taxon>Peptostreptococcales</taxon>
        <taxon>Peptostreptococcaceae</taxon>
        <taxon>Peptostreptococcus</taxon>
    </lineage>
</organism>
<feature type="domain" description="HTH merR-type" evidence="3">
    <location>
        <begin position="8"/>
        <end position="77"/>
    </location>
</feature>
<dbReference type="CDD" id="cd04782">
    <property type="entry name" value="HTH_BltR"/>
    <property type="match status" value="1"/>
</dbReference>
<evidence type="ECO:0000256" key="2">
    <source>
        <dbReference type="SAM" id="Coils"/>
    </source>
</evidence>
<dbReference type="Pfam" id="PF13411">
    <property type="entry name" value="MerR_1"/>
    <property type="match status" value="1"/>
</dbReference>
<evidence type="ECO:0000259" key="3">
    <source>
        <dbReference type="PROSITE" id="PS50937"/>
    </source>
</evidence>
<dbReference type="Pfam" id="PF06445">
    <property type="entry name" value="GyrI-like"/>
    <property type="match status" value="1"/>
</dbReference>
<protein>
    <submittedName>
        <fullName evidence="4">MerR family transcriptional regulator</fullName>
    </submittedName>
</protein>
<dbReference type="SUPFAM" id="SSF55136">
    <property type="entry name" value="Probable bacterial effector-binding domain"/>
    <property type="match status" value="1"/>
</dbReference>
<evidence type="ECO:0000313" key="4">
    <source>
        <dbReference type="EMBL" id="PSJ32173.1"/>
    </source>
</evidence>
<dbReference type="InterPro" id="IPR000551">
    <property type="entry name" value="MerR-type_HTH_dom"/>
</dbReference>
<feature type="coiled-coil region" evidence="2">
    <location>
        <begin position="84"/>
        <end position="121"/>
    </location>
</feature>
<keyword evidence="1" id="KW-0238">DNA-binding</keyword>
<dbReference type="OrthoDB" id="9773308at2"/>
<sequence>MSENKSEYLTTGQFANICGIAKHILFHYDEIGLFQPEITKENGYRYYSFRQIDTFSIISALKKLGMPLKEIKKFMDERNPTKLVELLEQKSEDVAKEIVKLENTKREIDSLKELTESAMSSEYNIIEIVYHKAMKAIRSTSMNDDNSFSNFETTLIEFRKNNNTSMIDFLGTSLTVENILDGKLDNFSYIYTKTNNDDEGNDTLIRKEGYYLQVYYKGSYNDIDKIYKEIIKYAEEHNIKLGANAYEEYMIFEIGTKNRDDYVTLILLEIDGKLQDS</sequence>
<keyword evidence="2" id="KW-0175">Coiled coil</keyword>
<dbReference type="PANTHER" id="PTHR30204:SF85">
    <property type="entry name" value="MULTIDRUG-EFFLUX TRANSPORTER 2 REGULATOR"/>
    <property type="match status" value="1"/>
</dbReference>
<dbReference type="Gene3D" id="1.10.1660.10">
    <property type="match status" value="1"/>
</dbReference>
<dbReference type="SMART" id="SM00422">
    <property type="entry name" value="HTH_MERR"/>
    <property type="match status" value="1"/>
</dbReference>
<dbReference type="RefSeq" id="WP_106776159.1">
    <property type="nucleotide sequence ID" value="NZ_JYGE01000002.1"/>
</dbReference>
<dbReference type="InterPro" id="IPR029442">
    <property type="entry name" value="GyrI-like"/>
</dbReference>
<dbReference type="InterPro" id="IPR011256">
    <property type="entry name" value="Reg_factor_effector_dom_sf"/>
</dbReference>
<keyword evidence="5" id="KW-1185">Reference proteome</keyword>